<accession>A0A917VZZ6</accession>
<gene>
    <name evidence="2" type="ORF">GCM10011575_05360</name>
</gene>
<protein>
    <submittedName>
        <fullName evidence="2">Uncharacterized protein</fullName>
    </submittedName>
</protein>
<keyword evidence="1" id="KW-0472">Membrane</keyword>
<dbReference type="EMBL" id="BMMZ01000001">
    <property type="protein sequence ID" value="GGL50031.1"/>
    <property type="molecule type" value="Genomic_DNA"/>
</dbReference>
<keyword evidence="1" id="KW-1133">Transmembrane helix</keyword>
<sequence>MARERRRRAARILIGIGVMIVLAATPFFILSKYAGGWGVPYFSFVTSRGTTCTNDFTGYTCDHLTRADIEWWGDLTLPTGTKILSSHYESTHDFTLDALVEIPVADQKHTLAELQKSFGDCIADHPTSMDTTGVKKLCVRANDASDPMDSSPLSDTLYEISTGYRANGALVLNIHEQSR</sequence>
<dbReference type="AlphaFoldDB" id="A0A917VZZ6"/>
<reference evidence="2" key="1">
    <citation type="journal article" date="2014" name="Int. J. Syst. Evol. Microbiol.">
        <title>Complete genome sequence of Corynebacterium casei LMG S-19264T (=DSM 44701T), isolated from a smear-ripened cheese.</title>
        <authorList>
            <consortium name="US DOE Joint Genome Institute (JGI-PGF)"/>
            <person name="Walter F."/>
            <person name="Albersmeier A."/>
            <person name="Kalinowski J."/>
            <person name="Ruckert C."/>
        </authorList>
    </citation>
    <scope>NUCLEOTIDE SEQUENCE</scope>
    <source>
        <strain evidence="2">CGMCC 4.7306</strain>
    </source>
</reference>
<proteinExistence type="predicted"/>
<dbReference type="Proteomes" id="UP000613840">
    <property type="component" value="Unassembled WGS sequence"/>
</dbReference>
<keyword evidence="3" id="KW-1185">Reference proteome</keyword>
<feature type="transmembrane region" description="Helical" evidence="1">
    <location>
        <begin position="12"/>
        <end position="30"/>
    </location>
</feature>
<reference evidence="2" key="2">
    <citation type="submission" date="2020-09" db="EMBL/GenBank/DDBJ databases">
        <authorList>
            <person name="Sun Q."/>
            <person name="Zhou Y."/>
        </authorList>
    </citation>
    <scope>NUCLEOTIDE SEQUENCE</scope>
    <source>
        <strain evidence="2">CGMCC 4.7306</strain>
    </source>
</reference>
<evidence type="ECO:0000256" key="1">
    <source>
        <dbReference type="SAM" id="Phobius"/>
    </source>
</evidence>
<keyword evidence="1" id="KW-0812">Transmembrane</keyword>
<organism evidence="2 3">
    <name type="scientific">Microlunatus endophyticus</name>
    <dbReference type="NCBI Taxonomy" id="1716077"/>
    <lineage>
        <taxon>Bacteria</taxon>
        <taxon>Bacillati</taxon>
        <taxon>Actinomycetota</taxon>
        <taxon>Actinomycetes</taxon>
        <taxon>Propionibacteriales</taxon>
        <taxon>Propionibacteriaceae</taxon>
        <taxon>Microlunatus</taxon>
    </lineage>
</organism>
<comment type="caution">
    <text evidence="2">The sequence shown here is derived from an EMBL/GenBank/DDBJ whole genome shotgun (WGS) entry which is preliminary data.</text>
</comment>
<dbReference type="RefSeq" id="WP_188893598.1">
    <property type="nucleotide sequence ID" value="NZ_BMMZ01000001.1"/>
</dbReference>
<evidence type="ECO:0000313" key="2">
    <source>
        <dbReference type="EMBL" id="GGL50031.1"/>
    </source>
</evidence>
<evidence type="ECO:0000313" key="3">
    <source>
        <dbReference type="Proteomes" id="UP000613840"/>
    </source>
</evidence>
<name>A0A917VZZ6_9ACTN</name>